<evidence type="ECO:0000313" key="2">
    <source>
        <dbReference type="Proteomes" id="UP000182347"/>
    </source>
</evidence>
<dbReference type="EMBL" id="FNHF01000002">
    <property type="protein sequence ID" value="SDM31421.1"/>
    <property type="molecule type" value="Genomic_DNA"/>
</dbReference>
<gene>
    <name evidence="1" type="ORF">SAMN05216244_2320</name>
</gene>
<accession>A0A1G9S7S1</accession>
<evidence type="ECO:0000313" key="1">
    <source>
        <dbReference type="EMBL" id="SDM31421.1"/>
    </source>
</evidence>
<proteinExistence type="predicted"/>
<sequence length="146" mass="17279">MINVLNIFAKGQMEDELLREEIDSFIANDSLLGKFYRDEKGHFFEDLTGEVRSDLRHLSEEKLFEYVTKCITKNSYEFWGERSDLADEYLAELNKSFESEDTYTANFSEEFYIETIKLIIQGGKWFEAFDIVEVDPSSEYQVIFRE</sequence>
<dbReference type="Proteomes" id="UP000182347">
    <property type="component" value="Unassembled WGS sequence"/>
</dbReference>
<name>A0A1G9S7S1_9BACI</name>
<organism evidence="1 2">
    <name type="scientific">Sediminibacillus halophilus</name>
    <dbReference type="NCBI Taxonomy" id="482461"/>
    <lineage>
        <taxon>Bacteria</taxon>
        <taxon>Bacillati</taxon>
        <taxon>Bacillota</taxon>
        <taxon>Bacilli</taxon>
        <taxon>Bacillales</taxon>
        <taxon>Bacillaceae</taxon>
        <taxon>Sediminibacillus</taxon>
    </lineage>
</organism>
<keyword evidence="2" id="KW-1185">Reference proteome</keyword>
<reference evidence="2" key="1">
    <citation type="submission" date="2016-10" db="EMBL/GenBank/DDBJ databases">
        <authorList>
            <person name="Varghese N."/>
            <person name="Submissions S."/>
        </authorList>
    </citation>
    <scope>NUCLEOTIDE SEQUENCE [LARGE SCALE GENOMIC DNA]</scope>
    <source>
        <strain evidence="2">CGMCC 1.6199</strain>
    </source>
</reference>
<protein>
    <submittedName>
        <fullName evidence="1">Uncharacterized protein</fullName>
    </submittedName>
</protein>
<dbReference type="AlphaFoldDB" id="A0A1G9S7S1"/>